<feature type="binding site" evidence="4">
    <location>
        <begin position="20"/>
        <end position="27"/>
    </location>
    <ligand>
        <name>ATP</name>
        <dbReference type="ChEBI" id="CHEBI:30616"/>
    </ligand>
</feature>
<feature type="domain" description="RapZ-like N-terminal" evidence="5">
    <location>
        <begin position="14"/>
        <end position="172"/>
    </location>
</feature>
<dbReference type="EMBL" id="BNCI01000001">
    <property type="protein sequence ID" value="GHF16646.1"/>
    <property type="molecule type" value="Genomic_DNA"/>
</dbReference>
<evidence type="ECO:0000256" key="2">
    <source>
        <dbReference type="ARBA" id="ARBA00022840"/>
    </source>
</evidence>
<dbReference type="HAMAP" id="MF_00636">
    <property type="entry name" value="RapZ_like"/>
    <property type="match status" value="1"/>
</dbReference>
<dbReference type="NCBIfam" id="NF003828">
    <property type="entry name" value="PRK05416.1"/>
    <property type="match status" value="1"/>
</dbReference>
<evidence type="ECO:0000256" key="4">
    <source>
        <dbReference type="HAMAP-Rule" id="MF_00636"/>
    </source>
</evidence>
<dbReference type="PANTHER" id="PTHR30448">
    <property type="entry name" value="RNASE ADAPTER PROTEIN RAPZ"/>
    <property type="match status" value="1"/>
</dbReference>
<dbReference type="RefSeq" id="WP_191250319.1">
    <property type="nucleotide sequence ID" value="NZ_BNCI01000001.1"/>
</dbReference>
<reference evidence="7" key="1">
    <citation type="journal article" date="2014" name="Int. J. Syst. Evol. Microbiol.">
        <title>Complete genome sequence of Corynebacterium casei LMG S-19264T (=DSM 44701T), isolated from a smear-ripened cheese.</title>
        <authorList>
            <consortium name="US DOE Joint Genome Institute (JGI-PGF)"/>
            <person name="Walter F."/>
            <person name="Albersmeier A."/>
            <person name="Kalinowski J."/>
            <person name="Ruckert C."/>
        </authorList>
    </citation>
    <scope>NUCLEOTIDE SEQUENCE</scope>
    <source>
        <strain evidence="7">KCTC 42590</strain>
    </source>
</reference>
<dbReference type="SUPFAM" id="SSF52540">
    <property type="entry name" value="P-loop containing nucleoside triphosphate hydrolases"/>
    <property type="match status" value="1"/>
</dbReference>
<dbReference type="PANTHER" id="PTHR30448:SF0">
    <property type="entry name" value="RNASE ADAPTER PROTEIN RAPZ"/>
    <property type="match status" value="1"/>
</dbReference>
<gene>
    <name evidence="7" type="ORF">GCM10017044_08700</name>
</gene>
<feature type="domain" description="RapZ C-terminal" evidence="6">
    <location>
        <begin position="180"/>
        <end position="298"/>
    </location>
</feature>
<dbReference type="Pfam" id="PF03668">
    <property type="entry name" value="RapZ-like_N"/>
    <property type="match status" value="1"/>
</dbReference>
<proteinExistence type="inferred from homology"/>
<dbReference type="InterPro" id="IPR005337">
    <property type="entry name" value="RapZ-like"/>
</dbReference>
<name>A0A919E3R8_9PROT</name>
<organism evidence="7 8">
    <name type="scientific">Kordiimonas sediminis</name>
    <dbReference type="NCBI Taxonomy" id="1735581"/>
    <lineage>
        <taxon>Bacteria</taxon>
        <taxon>Pseudomonadati</taxon>
        <taxon>Pseudomonadota</taxon>
        <taxon>Alphaproteobacteria</taxon>
        <taxon>Kordiimonadales</taxon>
        <taxon>Kordiimonadaceae</taxon>
        <taxon>Kordiimonas</taxon>
    </lineage>
</organism>
<evidence type="ECO:0000313" key="8">
    <source>
        <dbReference type="Proteomes" id="UP000630923"/>
    </source>
</evidence>
<dbReference type="Pfam" id="PF22740">
    <property type="entry name" value="PapZ_C"/>
    <property type="match status" value="1"/>
</dbReference>
<keyword evidence="1 4" id="KW-0547">Nucleotide-binding</keyword>
<dbReference type="InterPro" id="IPR053930">
    <property type="entry name" value="RapZ-like_N"/>
</dbReference>
<reference evidence="7" key="2">
    <citation type="submission" date="2020-09" db="EMBL/GenBank/DDBJ databases">
        <authorList>
            <person name="Sun Q."/>
            <person name="Kim S."/>
        </authorList>
    </citation>
    <scope>NUCLEOTIDE SEQUENCE</scope>
    <source>
        <strain evidence="7">KCTC 42590</strain>
    </source>
</reference>
<dbReference type="AlphaFoldDB" id="A0A919E3R8"/>
<evidence type="ECO:0000259" key="6">
    <source>
        <dbReference type="Pfam" id="PF22740"/>
    </source>
</evidence>
<keyword evidence="2 4" id="KW-0067">ATP-binding</keyword>
<keyword evidence="3 4" id="KW-0342">GTP-binding</keyword>
<dbReference type="GO" id="GO:0005524">
    <property type="term" value="F:ATP binding"/>
    <property type="evidence" value="ECO:0007669"/>
    <property type="project" value="UniProtKB-UniRule"/>
</dbReference>
<keyword evidence="8" id="KW-1185">Reference proteome</keyword>
<comment type="caution">
    <text evidence="7">The sequence shown here is derived from an EMBL/GenBank/DDBJ whole genome shotgun (WGS) entry which is preliminary data.</text>
</comment>
<evidence type="ECO:0000313" key="7">
    <source>
        <dbReference type="EMBL" id="GHF16646.1"/>
    </source>
</evidence>
<dbReference type="PIRSF" id="PIRSF005052">
    <property type="entry name" value="P-loopkin"/>
    <property type="match status" value="1"/>
</dbReference>
<accession>A0A919E3R8</accession>
<evidence type="ECO:0000256" key="3">
    <source>
        <dbReference type="ARBA" id="ARBA00023134"/>
    </source>
</evidence>
<evidence type="ECO:0000256" key="1">
    <source>
        <dbReference type="ARBA" id="ARBA00022741"/>
    </source>
</evidence>
<sequence>MGDTVGQKSADKRNIVIVTGLSGAGKSAALNALEDIGYQTVDNLPLTMVGQLLAETGPDMQVGGKVRPLAIGLDSRTLYFSPQELRTIRDQLNADPDIALHVLFMDASTRILTARFSETRRRHPLARNQQLSSAIKQERELMAGLRPYVDGIIDTSDRTTADTKRLILGRFTADASARLIVTFMSFGFSKGVPRDADMVIDVRFLRNPHYTQDLRPLTGRDKRVANYVRADEGFEEFIEKLKNLMDFLLPRYIDEGKSYLTLAFGCTGGRHRSVMVAETMASHLSEDGMAINLFHRELPADERV</sequence>
<feature type="binding site" evidence="4">
    <location>
        <begin position="74"/>
        <end position="77"/>
    </location>
    <ligand>
        <name>GTP</name>
        <dbReference type="ChEBI" id="CHEBI:37565"/>
    </ligand>
</feature>
<dbReference type="InterPro" id="IPR027417">
    <property type="entry name" value="P-loop_NTPase"/>
</dbReference>
<protein>
    <submittedName>
        <fullName evidence="7">Nucleotide-binding protein</fullName>
    </submittedName>
</protein>
<dbReference type="InterPro" id="IPR053931">
    <property type="entry name" value="RapZ_C"/>
</dbReference>
<dbReference type="Proteomes" id="UP000630923">
    <property type="component" value="Unassembled WGS sequence"/>
</dbReference>
<evidence type="ECO:0000259" key="5">
    <source>
        <dbReference type="Pfam" id="PF03668"/>
    </source>
</evidence>
<dbReference type="GO" id="GO:0005525">
    <property type="term" value="F:GTP binding"/>
    <property type="evidence" value="ECO:0007669"/>
    <property type="project" value="UniProtKB-UniRule"/>
</dbReference>